<organism evidence="11 12">
    <name type="scientific">Microcella alkaliphila</name>
    <dbReference type="NCBI Taxonomy" id="279828"/>
    <lineage>
        <taxon>Bacteria</taxon>
        <taxon>Bacillati</taxon>
        <taxon>Actinomycetota</taxon>
        <taxon>Actinomycetes</taxon>
        <taxon>Micrococcales</taxon>
        <taxon>Microbacteriaceae</taxon>
        <taxon>Microcella</taxon>
    </lineage>
</organism>
<sequence>MPSATDPVVWEFEAIGAPWRLDVHPGHEGAGGTHADRVAVDDRIAQFDRDWSRFRDDSRIAAIARTPGHHALAADAGPLMRHLRELYEVTNGRVNPLVGRSLEQLGYDAAYRLTPAGDPIAAPAWDDAIALTENSGDGACALHTASPVVLDVGAAGKGYLVDLVAELLLERGAAGAVVDGSGDLRAVGEASIRVGLENPANPELVVGVVELAGGRALAASAPNRRAWGPGLHHLVDAMTGRPLALDVIATWAVADSALVADGAATALFLGEPTAIAERLGVEYVRMHADGRLEASPGWEGELFR</sequence>
<evidence type="ECO:0000256" key="2">
    <source>
        <dbReference type="ARBA" id="ARBA00011955"/>
    </source>
</evidence>
<dbReference type="KEGG" id="malk:MalAC0309_0582"/>
<reference evidence="12" key="1">
    <citation type="submission" date="2015-12" db="EMBL/GenBank/DDBJ databases">
        <authorList>
            <person name="Shamseldin A."/>
            <person name="Moawad H."/>
            <person name="Abd El-Rahim W.M."/>
            <person name="Sadowsky M.J."/>
        </authorList>
    </citation>
    <scope>NUCLEOTIDE SEQUENCE [LARGE SCALE GENOMIC DNA]</scope>
    <source>
        <strain evidence="12">JAM AC0309</strain>
    </source>
</reference>
<dbReference type="InterPro" id="IPR003374">
    <property type="entry name" value="ApbE-like_sf"/>
</dbReference>
<accession>A0A0U5BDX6</accession>
<dbReference type="SUPFAM" id="SSF143631">
    <property type="entry name" value="ApbE-like"/>
    <property type="match status" value="1"/>
</dbReference>
<evidence type="ECO:0000256" key="6">
    <source>
        <dbReference type="ARBA" id="ARBA00022723"/>
    </source>
</evidence>
<dbReference type="Proteomes" id="UP000218965">
    <property type="component" value="Chromosome"/>
</dbReference>
<evidence type="ECO:0000256" key="9">
    <source>
        <dbReference type="ARBA" id="ARBA00031306"/>
    </source>
</evidence>
<keyword evidence="4" id="KW-0285">Flavoprotein</keyword>
<comment type="catalytic activity">
    <reaction evidence="10">
        <text>L-threonyl-[protein] + FAD = FMN-L-threonyl-[protein] + AMP + H(+)</text>
        <dbReference type="Rhea" id="RHEA:36847"/>
        <dbReference type="Rhea" id="RHEA-COMP:11060"/>
        <dbReference type="Rhea" id="RHEA-COMP:11061"/>
        <dbReference type="ChEBI" id="CHEBI:15378"/>
        <dbReference type="ChEBI" id="CHEBI:30013"/>
        <dbReference type="ChEBI" id="CHEBI:57692"/>
        <dbReference type="ChEBI" id="CHEBI:74257"/>
        <dbReference type="ChEBI" id="CHEBI:456215"/>
        <dbReference type="EC" id="2.7.1.180"/>
    </reaction>
</comment>
<evidence type="ECO:0000256" key="7">
    <source>
        <dbReference type="ARBA" id="ARBA00022827"/>
    </source>
</evidence>
<dbReference type="InterPro" id="IPR024932">
    <property type="entry name" value="ApbE"/>
</dbReference>
<keyword evidence="7" id="KW-0274">FAD</keyword>
<dbReference type="RefSeq" id="WP_096420680.1">
    <property type="nucleotide sequence ID" value="NZ_AP017315.1"/>
</dbReference>
<proteinExistence type="predicted"/>
<evidence type="ECO:0000313" key="11">
    <source>
        <dbReference type="EMBL" id="BAU31454.1"/>
    </source>
</evidence>
<gene>
    <name evidence="11" type="ORF">MalAC0309_0582</name>
</gene>
<dbReference type="GO" id="GO:0016740">
    <property type="term" value="F:transferase activity"/>
    <property type="evidence" value="ECO:0007669"/>
    <property type="project" value="UniProtKB-KW"/>
</dbReference>
<dbReference type="PANTHER" id="PTHR30040">
    <property type="entry name" value="THIAMINE BIOSYNTHESIS LIPOPROTEIN APBE"/>
    <property type="match status" value="1"/>
</dbReference>
<keyword evidence="11" id="KW-0449">Lipoprotein</keyword>
<dbReference type="PANTHER" id="PTHR30040:SF2">
    <property type="entry name" value="FAD:PROTEIN FMN TRANSFERASE"/>
    <property type="match status" value="1"/>
</dbReference>
<dbReference type="AlphaFoldDB" id="A0A0U5BDX6"/>
<keyword evidence="8" id="KW-0460">Magnesium</keyword>
<evidence type="ECO:0000256" key="5">
    <source>
        <dbReference type="ARBA" id="ARBA00022679"/>
    </source>
</evidence>
<comment type="cofactor">
    <cofactor evidence="1">
        <name>Mg(2+)</name>
        <dbReference type="ChEBI" id="CHEBI:18420"/>
    </cofactor>
</comment>
<evidence type="ECO:0000256" key="3">
    <source>
        <dbReference type="ARBA" id="ARBA00016337"/>
    </source>
</evidence>
<keyword evidence="6" id="KW-0479">Metal-binding</keyword>
<name>A0A0U5BDX6_9MICO</name>
<dbReference type="Gene3D" id="3.10.520.10">
    <property type="entry name" value="ApbE-like domains"/>
    <property type="match status" value="1"/>
</dbReference>
<dbReference type="OrthoDB" id="3728306at2"/>
<dbReference type="EMBL" id="AP017315">
    <property type="protein sequence ID" value="BAU31454.1"/>
    <property type="molecule type" value="Genomic_DNA"/>
</dbReference>
<reference evidence="11 12" key="2">
    <citation type="submission" date="2016-01" db="EMBL/GenBank/DDBJ databases">
        <title>Microcella alkaliphila JAM AC0309 whole genome shotgun sequence.</title>
        <authorList>
            <person name="Kurata A."/>
            <person name="Hirose Y."/>
            <person name="Kishimoto N."/>
            <person name="Kobayashi T."/>
        </authorList>
    </citation>
    <scope>NUCLEOTIDE SEQUENCE [LARGE SCALE GENOMIC DNA]</scope>
    <source>
        <strain evidence="11 12">JAM AC0309</strain>
    </source>
</reference>
<evidence type="ECO:0000313" key="12">
    <source>
        <dbReference type="Proteomes" id="UP000218965"/>
    </source>
</evidence>
<dbReference type="EC" id="2.7.1.180" evidence="2"/>
<evidence type="ECO:0000256" key="1">
    <source>
        <dbReference type="ARBA" id="ARBA00001946"/>
    </source>
</evidence>
<evidence type="ECO:0000256" key="4">
    <source>
        <dbReference type="ARBA" id="ARBA00022630"/>
    </source>
</evidence>
<dbReference type="GO" id="GO:0046872">
    <property type="term" value="F:metal ion binding"/>
    <property type="evidence" value="ECO:0007669"/>
    <property type="project" value="UniProtKB-KW"/>
</dbReference>
<evidence type="ECO:0000256" key="8">
    <source>
        <dbReference type="ARBA" id="ARBA00022842"/>
    </source>
</evidence>
<protein>
    <recommendedName>
        <fullName evidence="3">FAD:protein FMN transferase</fullName>
        <ecNumber evidence="2">2.7.1.180</ecNumber>
    </recommendedName>
    <alternativeName>
        <fullName evidence="9">Flavin transferase</fullName>
    </alternativeName>
</protein>
<dbReference type="Pfam" id="PF02424">
    <property type="entry name" value="ApbE"/>
    <property type="match status" value="1"/>
</dbReference>
<evidence type="ECO:0000256" key="10">
    <source>
        <dbReference type="ARBA" id="ARBA00048540"/>
    </source>
</evidence>
<keyword evidence="5" id="KW-0808">Transferase</keyword>